<dbReference type="PROSITE" id="PS50181">
    <property type="entry name" value="FBOX"/>
    <property type="match status" value="1"/>
</dbReference>
<feature type="domain" description="F-box" evidence="2">
    <location>
        <begin position="267"/>
        <end position="313"/>
    </location>
</feature>
<evidence type="ECO:0000313" key="3">
    <source>
        <dbReference type="EMBL" id="RLM85975.1"/>
    </source>
</evidence>
<dbReference type="InterPro" id="IPR001810">
    <property type="entry name" value="F-box_dom"/>
</dbReference>
<comment type="caution">
    <text evidence="3">The sequence shown here is derived from an EMBL/GenBank/DDBJ whole genome shotgun (WGS) entry which is preliminary data.</text>
</comment>
<dbReference type="InterPro" id="IPR036047">
    <property type="entry name" value="F-box-like_dom_sf"/>
</dbReference>
<dbReference type="InterPro" id="IPR007658">
    <property type="entry name" value="DUF594"/>
</dbReference>
<dbReference type="CDD" id="cd22157">
    <property type="entry name" value="F-box_AtFBW1-like"/>
    <property type="match status" value="1"/>
</dbReference>
<dbReference type="Pfam" id="PF04578">
    <property type="entry name" value="DUF594"/>
    <property type="match status" value="1"/>
</dbReference>
<proteinExistence type="predicted"/>
<dbReference type="STRING" id="4540.A0A3L6QTD8"/>
<dbReference type="OrthoDB" id="582285at2759"/>
<sequence>MLTWHIATCILEVRHPYRHDTTGQGSPLISDQAHQIAATHLSRYCAYLMAWSPELLPDEDAWSKSLYKAVKEDAVRALAARAATRPLLTPEVEYQELVQLLGEDSRHEVLKNGVKFATQLAELVEGEETPRAMLARFWAEMVLHAAPSKNLRGHSKAIARGGELITLLWALLFHAGIEALHRTDTAAAASPDPNRRCGYSTSRGVVSRRARSSTRRPGEINPQRRERDPYVLPAASSGAGTQHDFPVMAWSKPLAAPEGRAMLALAASNAGVLPVDAVYEILLRVPAKDLCRFRAVCRPWRSLLSDPPHFVAAHAAHHPGPLIVAGCHTTSPDHGILCDIMDLSGRVVKRVRRTSVENEWVTFAQQDLIGTVKVWCRSFSTGIIFGLVASTGEYKVLRVLDCIFYRKRLCEVFTLDGSNYSRWRGKEAPPGRLEMQSGVVINVIMYLFSVEVPLDQDDDLPDQDAVPKRIASFDLETLEWRATLQGPQINLVGDAVGMLNNQICYADLSMAALSGSLVVVHCHHPSMDLWFLIDLEKQLWVKQHSINVNLSVMHAEFNIRPLLMLNDGRIVTYIGTRGLLRIYNPRTSTYTDAAEMGTRVGIGLYTGNLLSLANGAN</sequence>
<gene>
    <name evidence="3" type="ORF">C2845_PM04G05280</name>
</gene>
<dbReference type="PANTHER" id="PTHR31111">
    <property type="entry name" value="BNAA05G37150D PROTEIN-RELATED"/>
    <property type="match status" value="1"/>
</dbReference>
<evidence type="ECO:0000259" key="2">
    <source>
        <dbReference type="PROSITE" id="PS50181"/>
    </source>
</evidence>
<dbReference type="PANTHER" id="PTHR31111:SF133">
    <property type="entry name" value="OS07G0196600 PROTEIN"/>
    <property type="match status" value="1"/>
</dbReference>
<accession>A0A3L6QTD8</accession>
<dbReference type="SUPFAM" id="SSF81383">
    <property type="entry name" value="F-box domain"/>
    <property type="match status" value="1"/>
</dbReference>
<dbReference type="AlphaFoldDB" id="A0A3L6QTD8"/>
<dbReference type="Proteomes" id="UP000275267">
    <property type="component" value="Unassembled WGS sequence"/>
</dbReference>
<keyword evidence="4" id="KW-1185">Reference proteome</keyword>
<dbReference type="Pfam" id="PF00646">
    <property type="entry name" value="F-box"/>
    <property type="match status" value="1"/>
</dbReference>
<feature type="compositionally biased region" description="Basic and acidic residues" evidence="1">
    <location>
        <begin position="216"/>
        <end position="228"/>
    </location>
</feature>
<evidence type="ECO:0000256" key="1">
    <source>
        <dbReference type="SAM" id="MobiDB-lite"/>
    </source>
</evidence>
<dbReference type="Gene3D" id="1.20.1280.50">
    <property type="match status" value="1"/>
</dbReference>
<dbReference type="SMART" id="SM00256">
    <property type="entry name" value="FBOX"/>
    <property type="match status" value="1"/>
</dbReference>
<feature type="region of interest" description="Disordered" evidence="1">
    <location>
        <begin position="187"/>
        <end position="228"/>
    </location>
</feature>
<protein>
    <recommendedName>
        <fullName evidence="2">F-box domain-containing protein</fullName>
    </recommendedName>
</protein>
<organism evidence="3 4">
    <name type="scientific">Panicum miliaceum</name>
    <name type="common">Proso millet</name>
    <name type="synonym">Broomcorn millet</name>
    <dbReference type="NCBI Taxonomy" id="4540"/>
    <lineage>
        <taxon>Eukaryota</taxon>
        <taxon>Viridiplantae</taxon>
        <taxon>Streptophyta</taxon>
        <taxon>Embryophyta</taxon>
        <taxon>Tracheophyta</taxon>
        <taxon>Spermatophyta</taxon>
        <taxon>Magnoliopsida</taxon>
        <taxon>Liliopsida</taxon>
        <taxon>Poales</taxon>
        <taxon>Poaceae</taxon>
        <taxon>PACMAD clade</taxon>
        <taxon>Panicoideae</taxon>
        <taxon>Panicodae</taxon>
        <taxon>Paniceae</taxon>
        <taxon>Panicinae</taxon>
        <taxon>Panicum</taxon>
        <taxon>Panicum sect. Panicum</taxon>
    </lineage>
</organism>
<name>A0A3L6QTD8_PANMI</name>
<evidence type="ECO:0000313" key="4">
    <source>
        <dbReference type="Proteomes" id="UP000275267"/>
    </source>
</evidence>
<reference evidence="4" key="1">
    <citation type="journal article" date="2019" name="Nat. Commun.">
        <title>The genome of broomcorn millet.</title>
        <authorList>
            <person name="Zou C."/>
            <person name="Miki D."/>
            <person name="Li D."/>
            <person name="Tang Q."/>
            <person name="Xiao L."/>
            <person name="Rajput S."/>
            <person name="Deng P."/>
            <person name="Jia W."/>
            <person name="Huang R."/>
            <person name="Zhang M."/>
            <person name="Sun Y."/>
            <person name="Hu J."/>
            <person name="Fu X."/>
            <person name="Schnable P.S."/>
            <person name="Li F."/>
            <person name="Zhang H."/>
            <person name="Feng B."/>
            <person name="Zhu X."/>
            <person name="Liu R."/>
            <person name="Schnable J.C."/>
            <person name="Zhu J.-K."/>
            <person name="Zhang H."/>
        </authorList>
    </citation>
    <scope>NUCLEOTIDE SEQUENCE [LARGE SCALE GENOMIC DNA]</scope>
</reference>
<dbReference type="EMBL" id="PQIB02000011">
    <property type="protein sequence ID" value="RLM85975.1"/>
    <property type="molecule type" value="Genomic_DNA"/>
</dbReference>